<dbReference type="AlphaFoldDB" id="A0A8H3V9F0"/>
<feature type="transmembrane region" description="Helical" evidence="14">
    <location>
        <begin position="93"/>
        <end position="116"/>
    </location>
</feature>
<dbReference type="InterPro" id="IPR027589">
    <property type="entry name" value="Choice_anch_B"/>
</dbReference>
<dbReference type="HAMAP" id="MF_00154">
    <property type="entry name" value="CyoE_CtaB"/>
    <property type="match status" value="1"/>
</dbReference>
<feature type="transmembrane region" description="Helical" evidence="14">
    <location>
        <begin position="137"/>
        <end position="159"/>
    </location>
</feature>
<evidence type="ECO:0000256" key="9">
    <source>
        <dbReference type="ARBA" id="ARBA00023128"/>
    </source>
</evidence>
<dbReference type="NCBIfam" id="TIGR01473">
    <property type="entry name" value="cyoE_ctaB"/>
    <property type="match status" value="1"/>
</dbReference>
<reference evidence="15 16" key="1">
    <citation type="submission" date="2019-11" db="EMBL/GenBank/DDBJ databases">
        <title>Venturia inaequalis Genome Resource.</title>
        <authorList>
            <person name="Lichtner F.J."/>
        </authorList>
    </citation>
    <scope>NUCLEOTIDE SEQUENCE [LARGE SCALE GENOMIC DNA]</scope>
    <source>
        <strain evidence="15">Bline_iso_100314</strain>
    </source>
</reference>
<dbReference type="CDD" id="cd13957">
    <property type="entry name" value="PT_UbiA_Cox10"/>
    <property type="match status" value="1"/>
</dbReference>
<comment type="caution">
    <text evidence="15">The sequence shown here is derived from an EMBL/GenBank/DDBJ whole genome shotgun (WGS) entry which is preliminary data.</text>
</comment>
<gene>
    <name evidence="15" type="ORF">BLS_003986</name>
</gene>
<evidence type="ECO:0000256" key="8">
    <source>
        <dbReference type="ARBA" id="ARBA00022989"/>
    </source>
</evidence>
<keyword evidence="10" id="KW-0350">Heme biosynthesis</keyword>
<evidence type="ECO:0000256" key="14">
    <source>
        <dbReference type="SAM" id="Phobius"/>
    </source>
</evidence>
<accession>A0A8H3V9F0</accession>
<keyword evidence="5" id="KW-0808">Transferase</keyword>
<evidence type="ECO:0000256" key="1">
    <source>
        <dbReference type="ARBA" id="ARBA00004013"/>
    </source>
</evidence>
<dbReference type="Pfam" id="PF01040">
    <property type="entry name" value="UbiA"/>
    <property type="match status" value="1"/>
</dbReference>
<feature type="transmembrane region" description="Helical" evidence="14">
    <location>
        <begin position="278"/>
        <end position="297"/>
    </location>
</feature>
<evidence type="ECO:0000313" key="15">
    <source>
        <dbReference type="EMBL" id="KAE9983616.1"/>
    </source>
</evidence>
<keyword evidence="6 14" id="KW-0812">Transmembrane</keyword>
<evidence type="ECO:0000256" key="6">
    <source>
        <dbReference type="ARBA" id="ARBA00022692"/>
    </source>
</evidence>
<comment type="subcellular location">
    <subcellularLocation>
        <location evidence="2">Mitochondrion membrane</location>
        <topology evidence="2">Multi-pass membrane protein</topology>
    </subcellularLocation>
</comment>
<feature type="transmembrane region" description="Helical" evidence="14">
    <location>
        <begin position="59"/>
        <end position="81"/>
    </location>
</feature>
<dbReference type="Proteomes" id="UP000433883">
    <property type="component" value="Unassembled WGS sequence"/>
</dbReference>
<comment type="function">
    <text evidence="1">Converts protoheme IX and farnesyl diphosphate to heme O.</text>
</comment>
<evidence type="ECO:0000313" key="16">
    <source>
        <dbReference type="Proteomes" id="UP000433883"/>
    </source>
</evidence>
<evidence type="ECO:0000256" key="3">
    <source>
        <dbReference type="ARBA" id="ARBA00005985"/>
    </source>
</evidence>
<evidence type="ECO:0000256" key="12">
    <source>
        <dbReference type="ARBA" id="ARBA00030253"/>
    </source>
</evidence>
<evidence type="ECO:0000256" key="11">
    <source>
        <dbReference type="ARBA" id="ARBA00023136"/>
    </source>
</evidence>
<dbReference type="GO" id="GO:0008495">
    <property type="term" value="F:protoheme IX farnesyltransferase activity"/>
    <property type="evidence" value="ECO:0007669"/>
    <property type="project" value="InterPro"/>
</dbReference>
<evidence type="ECO:0000256" key="4">
    <source>
        <dbReference type="ARBA" id="ARBA00016335"/>
    </source>
</evidence>
<dbReference type="Gene3D" id="1.10.357.140">
    <property type="entry name" value="UbiA prenyltransferase"/>
    <property type="match status" value="1"/>
</dbReference>
<dbReference type="InterPro" id="IPR006369">
    <property type="entry name" value="Protohaem_IX_farnesylTrfase"/>
</dbReference>
<evidence type="ECO:0000256" key="5">
    <source>
        <dbReference type="ARBA" id="ARBA00022679"/>
    </source>
</evidence>
<organism evidence="15 16">
    <name type="scientific">Venturia inaequalis</name>
    <name type="common">Apple scab fungus</name>
    <dbReference type="NCBI Taxonomy" id="5025"/>
    <lineage>
        <taxon>Eukaryota</taxon>
        <taxon>Fungi</taxon>
        <taxon>Dikarya</taxon>
        <taxon>Ascomycota</taxon>
        <taxon>Pezizomycotina</taxon>
        <taxon>Dothideomycetes</taxon>
        <taxon>Pleosporomycetidae</taxon>
        <taxon>Venturiales</taxon>
        <taxon>Venturiaceae</taxon>
        <taxon>Venturia</taxon>
    </lineage>
</organism>
<keyword evidence="7" id="KW-0809">Transit peptide</keyword>
<evidence type="ECO:0000256" key="2">
    <source>
        <dbReference type="ARBA" id="ARBA00004225"/>
    </source>
</evidence>
<dbReference type="NCBIfam" id="TIGR04312">
    <property type="entry name" value="choice_anch_B"/>
    <property type="match status" value="1"/>
</dbReference>
<name>A0A8H3V9F0_VENIN</name>
<sequence length="802" mass="88796">MAEEEEILPHRRRKKQKDDTPSTLPLDASNRLTTVAGNLPINSLRRRFATYLSLSKPRLSFLIVLTTTAAYSIYPVPALLLTSTTAAPSLSTLTLFFLTTGTFLTCASANALNMLFEPEHDAKMSRTRNRPLVRKLISSRGALIFAIVTGITGTAAIYAGVNPTTSALAAFNIFLYAGVYTPMKRISVVNTWVGALVGAIPPLMGWTAAAGQCATGAGDWKELLFGEGSAGGWLLAAYLFCWQFPHFNALSWPIREEYKNAGYRMLAWVNPAMNARVALRYSVLMFPVCIGLAYVGVVEQAFIPLSCVANGWVMYEAVKFWRLEGAKGSARSLFWASVWHLPIVLELVPNDLVGAELYESGVMMERIMMQKETKWDQLRKAGRFASEQYPNIDTVVKCVNGLAAAIPGNASYTFRCNNIDLYNFKSHTTLGSKVGEGSSSWGWTSPEGREFIALGQADGAAFIEISKEGKIIYLGRLPRTTGARPVIWREIRGFKDYVIIGSESETHGIQIFDMRKLVAVDPSSPKLFSHEKDLAGHYNKLPIGRTHNVLANDESNFIFSVGALPRNSSCRAGIIFINVTDVANPTSPGCAWQDGYVHDAQCLIYRGPDTKYVGREICYGYNEDTLTIYDITDKTKPTIISRTSYEGASYTHQGWVLDKQWQEWLLMDDEYDEVLEAGLAESGNSITYIWNIADLSKPRQTGYFRSSAHSIDHNQYIHDGHTYQSNYGSGLRVLDIRSIPSDPTGGGVKETGFFDVYPEDDNEEFGGLDDFVGSWSSYALFKSGFIFVNTIERGGFVVKMAS</sequence>
<dbReference type="EMBL" id="WNWQ01000026">
    <property type="protein sequence ID" value="KAE9983616.1"/>
    <property type="molecule type" value="Genomic_DNA"/>
</dbReference>
<evidence type="ECO:0000256" key="10">
    <source>
        <dbReference type="ARBA" id="ARBA00023133"/>
    </source>
</evidence>
<dbReference type="InterPro" id="IPR044878">
    <property type="entry name" value="UbiA_sf"/>
</dbReference>
<feature type="region of interest" description="Disordered" evidence="13">
    <location>
        <begin position="1"/>
        <end position="27"/>
    </location>
</feature>
<keyword evidence="9" id="KW-0496">Mitochondrion</keyword>
<keyword evidence="8 14" id="KW-1133">Transmembrane helix</keyword>
<feature type="transmembrane region" description="Helical" evidence="14">
    <location>
        <begin position="165"/>
        <end position="183"/>
    </location>
</feature>
<dbReference type="InterPro" id="IPR000537">
    <property type="entry name" value="UbiA_prenyltransferase"/>
</dbReference>
<dbReference type="FunFam" id="1.10.357.140:FF:000004">
    <property type="entry name" value="Protoheme IX farnesyltransferase, mitochondrial"/>
    <property type="match status" value="1"/>
</dbReference>
<proteinExistence type="inferred from homology"/>
<keyword evidence="11 14" id="KW-0472">Membrane</keyword>
<dbReference type="GO" id="GO:0006784">
    <property type="term" value="P:heme A biosynthetic process"/>
    <property type="evidence" value="ECO:0007669"/>
    <property type="project" value="UniProtKB-ARBA"/>
</dbReference>
<comment type="similarity">
    <text evidence="3">Belongs to the UbiA prenyltransferase family.</text>
</comment>
<dbReference type="GO" id="GO:0005576">
    <property type="term" value="C:extracellular region"/>
    <property type="evidence" value="ECO:0007669"/>
    <property type="project" value="TreeGrafter"/>
</dbReference>
<dbReference type="PANTHER" id="PTHR38787">
    <property type="entry name" value="REGULATORY P DOMAIN-CONTAINING PROTEIN"/>
    <property type="match status" value="1"/>
</dbReference>
<dbReference type="GO" id="GO:0031966">
    <property type="term" value="C:mitochondrial membrane"/>
    <property type="evidence" value="ECO:0007669"/>
    <property type="project" value="UniProtKB-SubCell"/>
</dbReference>
<protein>
    <recommendedName>
        <fullName evidence="4">Protoheme IX farnesyltransferase, mitochondrial</fullName>
    </recommendedName>
    <alternativeName>
        <fullName evidence="12">Heme O synthase</fullName>
    </alternativeName>
</protein>
<evidence type="ECO:0000256" key="13">
    <source>
        <dbReference type="SAM" id="MobiDB-lite"/>
    </source>
</evidence>
<evidence type="ECO:0000256" key="7">
    <source>
        <dbReference type="ARBA" id="ARBA00022946"/>
    </source>
</evidence>
<dbReference type="PANTHER" id="PTHR38787:SF3">
    <property type="entry name" value="REGULATORY P DOMAIN-CONTAINING PROTEIN"/>
    <property type="match status" value="1"/>
</dbReference>